<dbReference type="SUPFAM" id="SSF140931">
    <property type="entry name" value="Fic-like"/>
    <property type="match status" value="1"/>
</dbReference>
<dbReference type="InterPro" id="IPR036597">
    <property type="entry name" value="Fido-like_dom_sf"/>
</dbReference>
<dbReference type="SUPFAM" id="SSF46785">
    <property type="entry name" value="Winged helix' DNA-binding domain"/>
    <property type="match status" value="1"/>
</dbReference>
<dbReference type="Pfam" id="PF08220">
    <property type="entry name" value="HTH_DeoR"/>
    <property type="match status" value="1"/>
</dbReference>
<dbReference type="Proteomes" id="UP000005095">
    <property type="component" value="Chromosome"/>
</dbReference>
<evidence type="ECO:0000313" key="4">
    <source>
        <dbReference type="EMBL" id="EJG06198.1"/>
    </source>
</evidence>
<dbReference type="HOGENOM" id="CLU_038572_0_0_2"/>
<sequence>MKIPQMPTYTDEDEKMAWEMARDMDVIDAVFACNKKYLHWEEIKYRKLPADPKHIWFLMKVFRARNTRSVGFGPWKFRFALDDECWKKLHLLDTSAGGSLASMIDAVGQDKERYIVNSLMEEAIASSQIEGAATTRVAAKQMLQERKKPRNRDELMILNNYLTMKEVAGLRGEPLSPELVRRLHAMITRGTLEDPAYEGAFRENDDIRVVDSSGAVLHVPPPHEEIEGLVDELCAFANGEEEEFIHPVVKGIVLHFLMGYIHPFNDGNGRCARTLFYWYVLKQDYWLFEYMAISRAIRESRGQYKRAYLYTETDENDLTYFIRYNLDVIEKTIEEVRAYIKEQQEKQIEALHLIEHAGDLNLRQVEILKMLMRRPERPMTIKEVMEVFGVAYGTARSDLLRLAGAGYVEKRTMGKEFVFLYGGSGGAPPSRP</sequence>
<evidence type="ECO:0000256" key="2">
    <source>
        <dbReference type="ARBA" id="ARBA00023163"/>
    </source>
</evidence>
<keyword evidence="2" id="KW-0804">Transcription</keyword>
<dbReference type="PANTHER" id="PTHR13504">
    <property type="entry name" value="FIDO DOMAIN-CONTAINING PROTEIN DDB_G0283145"/>
    <property type="match status" value="1"/>
</dbReference>
<dbReference type="STRING" id="28892.Metli_0225"/>
<proteinExistence type="predicted"/>
<dbReference type="InterPro" id="IPR001034">
    <property type="entry name" value="DeoR_HTH"/>
</dbReference>
<dbReference type="InterPro" id="IPR040198">
    <property type="entry name" value="Fido_containing"/>
</dbReference>
<gene>
    <name evidence="4" type="ORF">Metli_0225</name>
</gene>
<evidence type="ECO:0000259" key="3">
    <source>
        <dbReference type="PROSITE" id="PS51459"/>
    </source>
</evidence>
<keyword evidence="1" id="KW-0805">Transcription regulation</keyword>
<accession>J1AMX8</accession>
<reference evidence="4 5" key="1">
    <citation type="submission" date="2011-08" db="EMBL/GenBank/DDBJ databases">
        <title>The complete genome of Methanofollis liminatans DSM 4140.</title>
        <authorList>
            <consortium name="US DOE Joint Genome Institute (JGI-PGF)"/>
            <person name="Lucas S."/>
            <person name="Han J."/>
            <person name="Lapidus A."/>
            <person name="Bruce D."/>
            <person name="Goodwin L."/>
            <person name="Pitluck S."/>
            <person name="Peters L."/>
            <person name="Kyrpides N."/>
            <person name="Mavromatis K."/>
            <person name="Ivanova N."/>
            <person name="Mikhailova N."/>
            <person name="Lu M."/>
            <person name="Detter J.C."/>
            <person name="Tapia R."/>
            <person name="Han C."/>
            <person name="Land M."/>
            <person name="Hauser L."/>
            <person name="Markowitz V."/>
            <person name="Cheng J.-F."/>
            <person name="Hugenholtz P."/>
            <person name="Woyke T."/>
            <person name="Wu D."/>
            <person name="Spring S."/>
            <person name="Schuler E."/>
            <person name="Brambilla E."/>
            <person name="Klenk H.-P."/>
            <person name="Eisen J.A."/>
        </authorList>
    </citation>
    <scope>NUCLEOTIDE SEQUENCE [LARGE SCALE GENOMIC DNA]</scope>
    <source>
        <strain evidence="4 5">DSM 4140</strain>
    </source>
</reference>
<feature type="domain" description="Fido" evidence="3">
    <location>
        <begin position="175"/>
        <end position="327"/>
    </location>
</feature>
<evidence type="ECO:0000313" key="5">
    <source>
        <dbReference type="Proteomes" id="UP000005095"/>
    </source>
</evidence>
<dbReference type="GO" id="GO:0003700">
    <property type="term" value="F:DNA-binding transcription factor activity"/>
    <property type="evidence" value="ECO:0007669"/>
    <property type="project" value="InterPro"/>
</dbReference>
<dbReference type="Gene3D" id="1.10.3290.10">
    <property type="entry name" value="Fido-like domain"/>
    <property type="match status" value="1"/>
</dbReference>
<dbReference type="Pfam" id="PF02661">
    <property type="entry name" value="Fic"/>
    <property type="match status" value="1"/>
</dbReference>
<organism evidence="4 5">
    <name type="scientific">Methanofollis liminatans DSM 4140</name>
    <dbReference type="NCBI Taxonomy" id="28892"/>
    <lineage>
        <taxon>Archaea</taxon>
        <taxon>Methanobacteriati</taxon>
        <taxon>Methanobacteriota</taxon>
        <taxon>Stenosarchaea group</taxon>
        <taxon>Methanomicrobia</taxon>
        <taxon>Methanomicrobiales</taxon>
        <taxon>Methanomicrobiaceae</taxon>
        <taxon>Methanofollis</taxon>
    </lineage>
</organism>
<dbReference type="PROSITE" id="PS51459">
    <property type="entry name" value="FIDO"/>
    <property type="match status" value="1"/>
</dbReference>
<dbReference type="RefSeq" id="WP_004037224.1">
    <property type="nucleotide sequence ID" value="NZ_CM001555.1"/>
</dbReference>
<dbReference type="OrthoDB" id="350952at2157"/>
<dbReference type="CDD" id="cd00090">
    <property type="entry name" value="HTH_ARSR"/>
    <property type="match status" value="1"/>
</dbReference>
<evidence type="ECO:0000256" key="1">
    <source>
        <dbReference type="ARBA" id="ARBA00023015"/>
    </source>
</evidence>
<dbReference type="AlphaFoldDB" id="J1AMX8"/>
<name>J1AMX8_9EURY</name>
<protein>
    <submittedName>
        <fullName evidence="4">Filamentation induced by cAMP protein Fic</fullName>
    </submittedName>
</protein>
<dbReference type="InterPro" id="IPR036390">
    <property type="entry name" value="WH_DNA-bd_sf"/>
</dbReference>
<dbReference type="InterPro" id="IPR011991">
    <property type="entry name" value="ArsR-like_HTH"/>
</dbReference>
<keyword evidence="5" id="KW-1185">Reference proteome</keyword>
<dbReference type="PANTHER" id="PTHR13504:SF38">
    <property type="entry name" value="FIDO DOMAIN-CONTAINING PROTEIN"/>
    <property type="match status" value="1"/>
</dbReference>
<dbReference type="EMBL" id="CM001555">
    <property type="protein sequence ID" value="EJG06198.1"/>
    <property type="molecule type" value="Genomic_DNA"/>
</dbReference>
<dbReference type="InterPro" id="IPR003812">
    <property type="entry name" value="Fido"/>
</dbReference>